<feature type="transmembrane region" description="Helical" evidence="1">
    <location>
        <begin position="49"/>
        <end position="68"/>
    </location>
</feature>
<keyword evidence="1" id="KW-0812">Transmembrane</keyword>
<organism evidence="2 3">
    <name type="scientific">Trypanosoma theileri</name>
    <dbReference type="NCBI Taxonomy" id="67003"/>
    <lineage>
        <taxon>Eukaryota</taxon>
        <taxon>Discoba</taxon>
        <taxon>Euglenozoa</taxon>
        <taxon>Kinetoplastea</taxon>
        <taxon>Metakinetoplastina</taxon>
        <taxon>Trypanosomatida</taxon>
        <taxon>Trypanosomatidae</taxon>
        <taxon>Trypanosoma</taxon>
    </lineage>
</organism>
<gene>
    <name evidence="2" type="ORF">TM35_000151000</name>
</gene>
<dbReference type="VEuPathDB" id="TriTrypDB:TM35_000151000"/>
<evidence type="ECO:0000256" key="1">
    <source>
        <dbReference type="SAM" id="Phobius"/>
    </source>
</evidence>
<dbReference type="GeneID" id="39985532"/>
<dbReference type="AlphaFoldDB" id="A0A1X0NWU0"/>
<keyword evidence="1" id="KW-0472">Membrane</keyword>
<sequence length="99" mass="10859">MGDVRNYDYVSVTIIIICPQISPTVQYTVAENKTATISSAAAVRIHTELILLLSTLALFFCTVEVMLLNCESVTDKGRVCICSVFGLTTVRGVCWSNCY</sequence>
<reference evidence="2 3" key="1">
    <citation type="submission" date="2017-03" db="EMBL/GenBank/DDBJ databases">
        <title>An alternative strategy for trypanosome survival in the mammalian bloodstream revealed through genome and transcriptome analysis of the ubiquitous bovine parasite Trypanosoma (Megatrypanum) theileri.</title>
        <authorList>
            <person name="Kelly S."/>
            <person name="Ivens A."/>
            <person name="Mott A."/>
            <person name="O'Neill E."/>
            <person name="Emms D."/>
            <person name="Macleod O."/>
            <person name="Voorheis P."/>
            <person name="Matthews J."/>
            <person name="Matthews K."/>
            <person name="Carrington M."/>
        </authorList>
    </citation>
    <scope>NUCLEOTIDE SEQUENCE [LARGE SCALE GENOMIC DNA]</scope>
    <source>
        <strain evidence="2">Edinburgh</strain>
    </source>
</reference>
<evidence type="ECO:0000313" key="2">
    <source>
        <dbReference type="EMBL" id="ORC88669.1"/>
    </source>
</evidence>
<keyword evidence="3" id="KW-1185">Reference proteome</keyword>
<keyword evidence="1" id="KW-1133">Transmembrane helix</keyword>
<name>A0A1X0NWU0_9TRYP</name>
<dbReference type="RefSeq" id="XP_028882735.1">
    <property type="nucleotide sequence ID" value="XM_029025752.1"/>
</dbReference>
<comment type="caution">
    <text evidence="2">The sequence shown here is derived from an EMBL/GenBank/DDBJ whole genome shotgun (WGS) entry which is preliminary data.</text>
</comment>
<protein>
    <submittedName>
        <fullName evidence="2">Uncharacterized protein</fullName>
    </submittedName>
</protein>
<dbReference type="Proteomes" id="UP000192257">
    <property type="component" value="Unassembled WGS sequence"/>
</dbReference>
<evidence type="ECO:0000313" key="3">
    <source>
        <dbReference type="Proteomes" id="UP000192257"/>
    </source>
</evidence>
<dbReference type="EMBL" id="NBCO01000015">
    <property type="protein sequence ID" value="ORC88669.1"/>
    <property type="molecule type" value="Genomic_DNA"/>
</dbReference>
<accession>A0A1X0NWU0</accession>
<proteinExistence type="predicted"/>